<dbReference type="GO" id="GO:0005634">
    <property type="term" value="C:nucleus"/>
    <property type="evidence" value="ECO:0000318"/>
    <property type="project" value="GO_Central"/>
</dbReference>
<keyword evidence="5" id="KW-0804">Transcription</keyword>
<evidence type="ECO:0000256" key="5">
    <source>
        <dbReference type="ARBA" id="ARBA00023163"/>
    </source>
</evidence>
<evidence type="ECO:0000256" key="4">
    <source>
        <dbReference type="ARBA" id="ARBA00023125"/>
    </source>
</evidence>
<dbReference type="PANTHER" id="PTHR31072">
    <property type="entry name" value="TRANSCRIPTION FACTOR TCP4-RELATED"/>
    <property type="match status" value="1"/>
</dbReference>
<keyword evidence="4" id="KW-0238">DNA-binding</keyword>
<dbReference type="GO" id="GO:2000032">
    <property type="term" value="P:regulation of secondary shoot formation"/>
    <property type="evidence" value="ECO:0000318"/>
    <property type="project" value="GO_Central"/>
</dbReference>
<keyword evidence="2" id="KW-0217">Developmental protein</keyword>
<dbReference type="InterPro" id="IPR005333">
    <property type="entry name" value="Transcription_factor_TCP"/>
</dbReference>
<evidence type="ECO:0000256" key="1">
    <source>
        <dbReference type="ARBA" id="ARBA00004123"/>
    </source>
</evidence>
<feature type="region of interest" description="Disordered" evidence="7">
    <location>
        <begin position="107"/>
        <end position="141"/>
    </location>
</feature>
<evidence type="ECO:0000313" key="10">
    <source>
        <dbReference type="EMBL" id="OAY50237.1"/>
    </source>
</evidence>
<evidence type="ECO:0000256" key="2">
    <source>
        <dbReference type="ARBA" id="ARBA00022473"/>
    </source>
</evidence>
<evidence type="ECO:0008006" key="12">
    <source>
        <dbReference type="Google" id="ProtNLM"/>
    </source>
</evidence>
<name>A0A2C9VVH8_MANES</name>
<reference evidence="11" key="1">
    <citation type="journal article" date="2016" name="Nat. Biotechnol.">
        <title>Sequencing wild and cultivated cassava and related species reveals extensive interspecific hybridization and genetic diversity.</title>
        <authorList>
            <person name="Bredeson J.V."/>
            <person name="Lyons J.B."/>
            <person name="Prochnik S.E."/>
            <person name="Wu G.A."/>
            <person name="Ha C.M."/>
            <person name="Edsinger-Gonzales E."/>
            <person name="Grimwood J."/>
            <person name="Schmutz J."/>
            <person name="Rabbi I.Y."/>
            <person name="Egesi C."/>
            <person name="Nauluvula P."/>
            <person name="Lebot V."/>
            <person name="Ndunguru J."/>
            <person name="Mkamilo G."/>
            <person name="Bart R.S."/>
            <person name="Setter T.L."/>
            <person name="Gleadow R.M."/>
            <person name="Kulakow P."/>
            <person name="Ferguson M.E."/>
            <person name="Rounsley S."/>
            <person name="Rokhsar D.S."/>
        </authorList>
    </citation>
    <scope>NUCLEOTIDE SEQUENCE [LARGE SCALE GENOMIC DNA]</scope>
    <source>
        <strain evidence="11">cv. AM560-2</strain>
    </source>
</reference>
<dbReference type="GO" id="GO:0003700">
    <property type="term" value="F:DNA-binding transcription factor activity"/>
    <property type="evidence" value="ECO:0000318"/>
    <property type="project" value="GO_Central"/>
</dbReference>
<dbReference type="GO" id="GO:0043565">
    <property type="term" value="F:sequence-specific DNA binding"/>
    <property type="evidence" value="ECO:0000318"/>
    <property type="project" value="GO_Central"/>
</dbReference>
<comment type="subcellular location">
    <subcellularLocation>
        <location evidence="1">Nucleus</location>
    </subcellularLocation>
</comment>
<dbReference type="Pfam" id="PF03634">
    <property type="entry name" value="TCP"/>
    <property type="match status" value="1"/>
</dbReference>
<evidence type="ECO:0000259" key="9">
    <source>
        <dbReference type="PROSITE" id="PS51370"/>
    </source>
</evidence>
<evidence type="ECO:0000256" key="6">
    <source>
        <dbReference type="ARBA" id="ARBA00023242"/>
    </source>
</evidence>
<feature type="compositionally biased region" description="Basic residues" evidence="7">
    <location>
        <begin position="120"/>
        <end position="132"/>
    </location>
</feature>
<dbReference type="Proteomes" id="UP000091857">
    <property type="component" value="Chromosome 5"/>
</dbReference>
<evidence type="ECO:0000256" key="7">
    <source>
        <dbReference type="SAM" id="MobiDB-lite"/>
    </source>
</evidence>
<dbReference type="Gramene" id="Manes.05G119300.3.v8.1">
    <property type="protein sequence ID" value="Manes.05G119300.3.v8.1.CDS.1"/>
    <property type="gene ID" value="Manes.05G119300.v8.1"/>
</dbReference>
<protein>
    <recommendedName>
        <fullName evidence="12">TCP domain-containing protein</fullName>
    </recommendedName>
</protein>
<organism evidence="10 11">
    <name type="scientific">Manihot esculenta</name>
    <name type="common">Cassava</name>
    <name type="synonym">Jatropha manihot</name>
    <dbReference type="NCBI Taxonomy" id="3983"/>
    <lineage>
        <taxon>Eukaryota</taxon>
        <taxon>Viridiplantae</taxon>
        <taxon>Streptophyta</taxon>
        <taxon>Embryophyta</taxon>
        <taxon>Tracheophyta</taxon>
        <taxon>Spermatophyta</taxon>
        <taxon>Magnoliopsida</taxon>
        <taxon>eudicotyledons</taxon>
        <taxon>Gunneridae</taxon>
        <taxon>Pentapetalae</taxon>
        <taxon>rosids</taxon>
        <taxon>fabids</taxon>
        <taxon>Malpighiales</taxon>
        <taxon>Euphorbiaceae</taxon>
        <taxon>Crotonoideae</taxon>
        <taxon>Manihoteae</taxon>
        <taxon>Manihot</taxon>
    </lineage>
</organism>
<dbReference type="PROSITE" id="PS51369">
    <property type="entry name" value="TCP"/>
    <property type="match status" value="1"/>
</dbReference>
<dbReference type="STRING" id="3983.A0A2C9VVH8"/>
<keyword evidence="11" id="KW-1185">Reference proteome</keyword>
<comment type="caution">
    <text evidence="10">The sequence shown here is derived from an EMBL/GenBank/DDBJ whole genome shotgun (WGS) entry which is preliminary data.</text>
</comment>
<dbReference type="InterPro" id="IPR017887">
    <property type="entry name" value="TF_TCP_subgr"/>
</dbReference>
<keyword evidence="3" id="KW-0805">Transcription regulation</keyword>
<dbReference type="AlphaFoldDB" id="A0A2C9VVH8"/>
<dbReference type="Gramene" id="Manes.05G119300.2.v8.1">
    <property type="protein sequence ID" value="Manes.05G119300.2.v8.1.CDS.1"/>
    <property type="gene ID" value="Manes.05G119300.v8.1"/>
</dbReference>
<proteinExistence type="predicted"/>
<evidence type="ECO:0000256" key="3">
    <source>
        <dbReference type="ARBA" id="ARBA00023015"/>
    </source>
</evidence>
<accession>A0A2C9VVH8</accession>
<feature type="region of interest" description="Disordered" evidence="7">
    <location>
        <begin position="237"/>
        <end position="262"/>
    </location>
</feature>
<feature type="domain" description="TCP" evidence="8">
    <location>
        <begin position="125"/>
        <end position="183"/>
    </location>
</feature>
<dbReference type="PROSITE" id="PS51370">
    <property type="entry name" value="R"/>
    <property type="match status" value="1"/>
</dbReference>
<dbReference type="PANTHER" id="PTHR31072:SF226">
    <property type="entry name" value="TRANSCRIPTION FACTOR TCP18"/>
    <property type="match status" value="1"/>
</dbReference>
<sequence>MFLSSNNGNDPIYYSEQQEGYYRPFFNDNITPISKHEESPFSFFHSSSPFLPYDQLELQDHDVFLHQSHDLLLQHHQPLIRTLASTTGAAPAEAILGMVDSNKNDAIKKSHNVSSDQIPRKRSSKRDRHSKIHTAQGPRDRRMRLSLKVAREFFDLQDKLCFDKASKTVEWLLIQARPAIKKLSSDLPKLNCSFSDGTKSASSTSECEVASGIDDEAAAMKATSKISNAKGSSLSCVNNKGKKAKQSRKTAFDPLERESRREKARARARERTREKLWSRRIDESKLCEEEKSHELNRLTCWSPFETGEESGTLTHTMYPNSLEMLAHEVQPPSSHVQDPLVATEAMIDDSFVIMGKWSPYSSIINLYNTVMP</sequence>
<dbReference type="InterPro" id="IPR017888">
    <property type="entry name" value="CYC/TB1_R_domain"/>
</dbReference>
<feature type="domain" description="R" evidence="9">
    <location>
        <begin position="257"/>
        <end position="275"/>
    </location>
</feature>
<feature type="compositionally biased region" description="Basic and acidic residues" evidence="7">
    <location>
        <begin position="250"/>
        <end position="262"/>
    </location>
</feature>
<gene>
    <name evidence="10" type="ORF">MANES_05G119300v8</name>
</gene>
<dbReference type="OrthoDB" id="1896834at2759"/>
<keyword evidence="6" id="KW-0539">Nucleus</keyword>
<dbReference type="EMBL" id="CM004391">
    <property type="protein sequence ID" value="OAY50237.1"/>
    <property type="molecule type" value="Genomic_DNA"/>
</dbReference>
<evidence type="ECO:0000313" key="11">
    <source>
        <dbReference type="Proteomes" id="UP000091857"/>
    </source>
</evidence>
<evidence type="ECO:0000259" key="8">
    <source>
        <dbReference type="PROSITE" id="PS51369"/>
    </source>
</evidence>
<dbReference type="SMR" id="A0A2C9VVH8"/>